<dbReference type="RefSeq" id="WP_013629060.1">
    <property type="nucleotide sequence ID" value="NC_015174.1"/>
</dbReference>
<dbReference type="InterPro" id="IPR005135">
    <property type="entry name" value="Endo/exonuclease/phosphatase"/>
</dbReference>
<dbReference type="Gene3D" id="3.60.10.10">
    <property type="entry name" value="Endonuclease/exonuclease/phosphatase"/>
    <property type="match status" value="1"/>
</dbReference>
<dbReference type="KEGG" id="pbs:Plabr_2736"/>
<evidence type="ECO:0000259" key="1">
    <source>
        <dbReference type="Pfam" id="PF03372"/>
    </source>
</evidence>
<keyword evidence="2" id="KW-0540">Nuclease</keyword>
<dbReference type="InterPro" id="IPR051916">
    <property type="entry name" value="GPI-anchor_lipid_remodeler"/>
</dbReference>
<gene>
    <name evidence="2" type="ordered locus">Plabr_2736</name>
</gene>
<dbReference type="STRING" id="756272.Plabr_2736"/>
<accession>F0SSM0</accession>
<evidence type="ECO:0000313" key="2">
    <source>
        <dbReference type="EMBL" id="ADY60336.1"/>
    </source>
</evidence>
<dbReference type="GO" id="GO:0016020">
    <property type="term" value="C:membrane"/>
    <property type="evidence" value="ECO:0007669"/>
    <property type="project" value="GOC"/>
</dbReference>
<dbReference type="PANTHER" id="PTHR14859">
    <property type="entry name" value="CALCOFLUOR WHITE HYPERSENSITIVE PROTEIN PRECURSOR"/>
    <property type="match status" value="1"/>
</dbReference>
<dbReference type="InterPro" id="IPR036691">
    <property type="entry name" value="Endo/exonu/phosph_ase_sf"/>
</dbReference>
<sequence length="247" mass="28675">MRLLSYNIQKGYGGRDRRYNFERTIAAIEHENPDIIVLQEVDHNERRTRFDNQPEILSDYFRYEATDYQFNHRVSKGGYGNLLISRFPFHSVTQVCLKLKHRKKRGAQVVVVDSPEGKLLLVGWHLGLKEKQRHAQVNHLLDHVDLQDNLDLPTLIVGDFNDWRNTLADGPFAKHGFEQLTRPPSRYRTFPAYLPIGSLDKAFCRGPINVRDVRVVRNQLTKEASDHLPLLVDFHLERLDETGNGKP</sequence>
<dbReference type="PANTHER" id="PTHR14859:SF1">
    <property type="entry name" value="PGAP2-INTERACTING PROTEIN"/>
    <property type="match status" value="1"/>
</dbReference>
<dbReference type="Proteomes" id="UP000006860">
    <property type="component" value="Chromosome"/>
</dbReference>
<dbReference type="eggNOG" id="COG3568">
    <property type="taxonomic scope" value="Bacteria"/>
</dbReference>
<keyword evidence="3" id="KW-1185">Reference proteome</keyword>
<feature type="domain" description="Endonuclease/exonuclease/phosphatase" evidence="1">
    <location>
        <begin position="4"/>
        <end position="227"/>
    </location>
</feature>
<protein>
    <submittedName>
        <fullName evidence="2">Endonuclease/exonuclease/phosphatase</fullName>
    </submittedName>
</protein>
<dbReference type="OrthoDB" id="155529at2"/>
<evidence type="ECO:0000313" key="3">
    <source>
        <dbReference type="Proteomes" id="UP000006860"/>
    </source>
</evidence>
<keyword evidence="2" id="KW-0255">Endonuclease</keyword>
<reference evidence="3" key="1">
    <citation type="submission" date="2011-02" db="EMBL/GenBank/DDBJ databases">
        <title>The complete genome of Planctomyces brasiliensis DSM 5305.</title>
        <authorList>
            <person name="Lucas S."/>
            <person name="Copeland A."/>
            <person name="Lapidus A."/>
            <person name="Bruce D."/>
            <person name="Goodwin L."/>
            <person name="Pitluck S."/>
            <person name="Kyrpides N."/>
            <person name="Mavromatis K."/>
            <person name="Pagani I."/>
            <person name="Ivanova N."/>
            <person name="Ovchinnikova G."/>
            <person name="Lu M."/>
            <person name="Detter J.C."/>
            <person name="Han C."/>
            <person name="Land M."/>
            <person name="Hauser L."/>
            <person name="Markowitz V."/>
            <person name="Cheng J.-F."/>
            <person name="Hugenholtz P."/>
            <person name="Woyke T."/>
            <person name="Wu D."/>
            <person name="Tindall B."/>
            <person name="Pomrenke H.G."/>
            <person name="Brambilla E."/>
            <person name="Klenk H.-P."/>
            <person name="Eisen J.A."/>
        </authorList>
    </citation>
    <scope>NUCLEOTIDE SEQUENCE [LARGE SCALE GENOMIC DNA]</scope>
    <source>
        <strain evidence="3">ATCC 49424 / DSM 5305 / JCM 21570 / NBRC 103401 / IFAM 1448</strain>
    </source>
</reference>
<dbReference type="Pfam" id="PF03372">
    <property type="entry name" value="Exo_endo_phos"/>
    <property type="match status" value="1"/>
</dbReference>
<organism evidence="2 3">
    <name type="scientific">Rubinisphaera brasiliensis (strain ATCC 49424 / DSM 5305 / JCM 21570 / IAM 15109 / NBRC 103401 / IFAM 1448)</name>
    <name type="common">Planctomyces brasiliensis</name>
    <dbReference type="NCBI Taxonomy" id="756272"/>
    <lineage>
        <taxon>Bacteria</taxon>
        <taxon>Pseudomonadati</taxon>
        <taxon>Planctomycetota</taxon>
        <taxon>Planctomycetia</taxon>
        <taxon>Planctomycetales</taxon>
        <taxon>Planctomycetaceae</taxon>
        <taxon>Rubinisphaera</taxon>
    </lineage>
</organism>
<dbReference type="GO" id="GO:0004519">
    <property type="term" value="F:endonuclease activity"/>
    <property type="evidence" value="ECO:0007669"/>
    <property type="project" value="UniProtKB-KW"/>
</dbReference>
<dbReference type="AlphaFoldDB" id="F0SSM0"/>
<dbReference type="EMBL" id="CP002546">
    <property type="protein sequence ID" value="ADY60336.1"/>
    <property type="molecule type" value="Genomic_DNA"/>
</dbReference>
<name>F0SSM0_RUBBR</name>
<dbReference type="SUPFAM" id="SSF56219">
    <property type="entry name" value="DNase I-like"/>
    <property type="match status" value="1"/>
</dbReference>
<proteinExistence type="predicted"/>
<dbReference type="HOGENOM" id="CLU_060500_3_0_0"/>
<dbReference type="GO" id="GO:0006506">
    <property type="term" value="P:GPI anchor biosynthetic process"/>
    <property type="evidence" value="ECO:0007669"/>
    <property type="project" value="TreeGrafter"/>
</dbReference>
<keyword evidence="2" id="KW-0378">Hydrolase</keyword>